<dbReference type="Proteomes" id="UP001549119">
    <property type="component" value="Unassembled WGS sequence"/>
</dbReference>
<reference evidence="1 2" key="1">
    <citation type="submission" date="2024-06" db="EMBL/GenBank/DDBJ databases">
        <title>Genomics of switchgrass bacterial isolates.</title>
        <authorList>
            <person name="Shade A."/>
        </authorList>
    </citation>
    <scope>NUCLEOTIDE SEQUENCE [LARGE SCALE GENOMIC DNA]</scope>
    <source>
        <strain evidence="1 2">PvP084</strain>
    </source>
</reference>
<gene>
    <name evidence="1" type="ORF">ABIC20_005856</name>
</gene>
<dbReference type="EMBL" id="JBEPNW010000002">
    <property type="protein sequence ID" value="MET3868547.1"/>
    <property type="molecule type" value="Genomic_DNA"/>
</dbReference>
<organism evidence="1 2">
    <name type="scientific">Methylobacterium radiotolerans</name>
    <dbReference type="NCBI Taxonomy" id="31998"/>
    <lineage>
        <taxon>Bacteria</taxon>
        <taxon>Pseudomonadati</taxon>
        <taxon>Pseudomonadota</taxon>
        <taxon>Alphaproteobacteria</taxon>
        <taxon>Hyphomicrobiales</taxon>
        <taxon>Methylobacteriaceae</taxon>
        <taxon>Methylobacterium</taxon>
    </lineage>
</organism>
<evidence type="ECO:0000313" key="1">
    <source>
        <dbReference type="EMBL" id="MET3868547.1"/>
    </source>
</evidence>
<accession>A0ABV2NPU7</accession>
<evidence type="ECO:0000313" key="2">
    <source>
        <dbReference type="Proteomes" id="UP001549119"/>
    </source>
</evidence>
<keyword evidence="2" id="KW-1185">Reference proteome</keyword>
<dbReference type="RefSeq" id="WP_209650408.1">
    <property type="nucleotide sequence ID" value="NZ_JBEPNV010000001.1"/>
</dbReference>
<comment type="caution">
    <text evidence="1">The sequence shown here is derived from an EMBL/GenBank/DDBJ whole genome shotgun (WGS) entry which is preliminary data.</text>
</comment>
<proteinExistence type="predicted"/>
<name>A0ABV2NPU7_9HYPH</name>
<protein>
    <recommendedName>
        <fullName evidence="3">PadR family transcriptional regulator</fullName>
    </recommendedName>
</protein>
<evidence type="ECO:0008006" key="3">
    <source>
        <dbReference type="Google" id="ProtNLM"/>
    </source>
</evidence>
<sequence>MPSEPIAPVRGRQLAALRACLLYPQGMRHEAYPSAMPTLRRLGFVISRPALGPGRKISAWFITHAGREHLAQIDANKPGSSTAHRRV</sequence>